<proteinExistence type="predicted"/>
<protein>
    <recommendedName>
        <fullName evidence="1">2EXR domain-containing protein</fullName>
    </recommendedName>
</protein>
<gene>
    <name evidence="2" type="ORF">LTR62_001738</name>
</gene>
<dbReference type="PANTHER" id="PTHR42085:SF7">
    <property type="entry name" value="F-BOX DOMAIN-CONTAINING PROTEIN"/>
    <property type="match status" value="1"/>
</dbReference>
<sequence>MSLAEMDMPVAMELESSRLLSLPLELREMIWRYVLVEPEPIFTCLVQHAVTRPRCHSKRARMRSFWHEIYSRTPSVTTTKLSLWPRLPILSRVNTQLRREALEVFFRDNVFLFRLDYQMSDRDVERWQETLLSQWSRSMLPAGLFRLWTIRLEFMVQSQTGGMRQPTILDCSLGPNGDLAHRFQGALKQECTCRYQDNVRSLTKEATASTAGQNELIAKVAALVEEQIKAEWGRRGRWMTLPYLCVRCGLARTEQRTAEELKRYSDRCLTGLVGSKPIESVGRSGGRLIV</sequence>
<organism evidence="2 3">
    <name type="scientific">Meristemomyces frigidus</name>
    <dbReference type="NCBI Taxonomy" id="1508187"/>
    <lineage>
        <taxon>Eukaryota</taxon>
        <taxon>Fungi</taxon>
        <taxon>Dikarya</taxon>
        <taxon>Ascomycota</taxon>
        <taxon>Pezizomycotina</taxon>
        <taxon>Dothideomycetes</taxon>
        <taxon>Dothideomycetidae</taxon>
        <taxon>Mycosphaerellales</taxon>
        <taxon>Teratosphaeriaceae</taxon>
        <taxon>Meristemomyces</taxon>
    </lineage>
</organism>
<comment type="caution">
    <text evidence="2">The sequence shown here is derived from an EMBL/GenBank/DDBJ whole genome shotgun (WGS) entry which is preliminary data.</text>
</comment>
<dbReference type="Pfam" id="PF20150">
    <property type="entry name" value="2EXR"/>
    <property type="match status" value="1"/>
</dbReference>
<evidence type="ECO:0000259" key="1">
    <source>
        <dbReference type="Pfam" id="PF20150"/>
    </source>
</evidence>
<accession>A0AAN7YQF2</accession>
<evidence type="ECO:0000313" key="3">
    <source>
        <dbReference type="Proteomes" id="UP001310890"/>
    </source>
</evidence>
<evidence type="ECO:0000313" key="2">
    <source>
        <dbReference type="EMBL" id="KAK5115041.1"/>
    </source>
</evidence>
<dbReference type="PANTHER" id="PTHR42085">
    <property type="entry name" value="F-BOX DOMAIN-CONTAINING PROTEIN"/>
    <property type="match status" value="1"/>
</dbReference>
<dbReference type="InterPro" id="IPR045518">
    <property type="entry name" value="2EXR"/>
</dbReference>
<dbReference type="AlphaFoldDB" id="A0AAN7YQF2"/>
<dbReference type="EMBL" id="JAVRRL010000014">
    <property type="protein sequence ID" value="KAK5115041.1"/>
    <property type="molecule type" value="Genomic_DNA"/>
</dbReference>
<feature type="domain" description="2EXR" evidence="1">
    <location>
        <begin position="21"/>
        <end position="106"/>
    </location>
</feature>
<name>A0AAN7YQF2_9PEZI</name>
<dbReference type="Proteomes" id="UP001310890">
    <property type="component" value="Unassembled WGS sequence"/>
</dbReference>
<dbReference type="InterPro" id="IPR038883">
    <property type="entry name" value="AN11006-like"/>
</dbReference>
<reference evidence="2" key="1">
    <citation type="submission" date="2023-08" db="EMBL/GenBank/DDBJ databases">
        <title>Black Yeasts Isolated from many extreme environments.</title>
        <authorList>
            <person name="Coleine C."/>
            <person name="Stajich J.E."/>
            <person name="Selbmann L."/>
        </authorList>
    </citation>
    <scope>NUCLEOTIDE SEQUENCE</scope>
    <source>
        <strain evidence="2">CCFEE 5401</strain>
    </source>
</reference>